<keyword evidence="2" id="KW-1185">Reference proteome</keyword>
<protein>
    <submittedName>
        <fullName evidence="1">Uncharacterized protein</fullName>
    </submittedName>
</protein>
<dbReference type="Pfam" id="PF05056">
    <property type="entry name" value="DUF674"/>
    <property type="match status" value="2"/>
</dbReference>
<proteinExistence type="predicted"/>
<dbReference type="PANTHER" id="PTHR33103">
    <property type="entry name" value="OS01G0153900 PROTEIN"/>
    <property type="match status" value="1"/>
</dbReference>
<name>A0A7J6X488_THATH</name>
<dbReference type="InterPro" id="IPR007750">
    <property type="entry name" value="DUF674"/>
</dbReference>
<gene>
    <name evidence="1" type="ORF">FRX31_005929</name>
</gene>
<dbReference type="EMBL" id="JABWDY010005355">
    <property type="protein sequence ID" value="KAF5204484.1"/>
    <property type="molecule type" value="Genomic_DNA"/>
</dbReference>
<evidence type="ECO:0000313" key="2">
    <source>
        <dbReference type="Proteomes" id="UP000554482"/>
    </source>
</evidence>
<evidence type="ECO:0000313" key="1">
    <source>
        <dbReference type="EMBL" id="KAF5204484.1"/>
    </source>
</evidence>
<comment type="caution">
    <text evidence="1">The sequence shown here is derived from an EMBL/GenBank/DDBJ whole genome shotgun (WGS) entry which is preliminary data.</text>
</comment>
<accession>A0A7J6X488</accession>
<dbReference type="AlphaFoldDB" id="A0A7J6X488"/>
<reference evidence="1 2" key="1">
    <citation type="submission" date="2020-06" db="EMBL/GenBank/DDBJ databases">
        <title>Transcriptomic and genomic resources for Thalictrum thalictroides and T. hernandezii: Facilitating candidate gene discovery in an emerging model plant lineage.</title>
        <authorList>
            <person name="Arias T."/>
            <person name="Riano-Pachon D.M."/>
            <person name="Di Stilio V.S."/>
        </authorList>
    </citation>
    <scope>NUCLEOTIDE SEQUENCE [LARGE SCALE GENOMIC DNA]</scope>
    <source>
        <strain evidence="2">cv. WT478/WT964</strain>
        <tissue evidence="1">Leaves</tissue>
    </source>
</reference>
<sequence length="223" mass="24966">MDTYMKITLKLLVNKETNKVVFAESGEYFVQLLLAFLSYSLSGISRGFGNRSMIGCIDALSKSAEALEASYFRSETSKKMLCKPGYFCSPKFHFYVKMFGLSGNECTCGISLEQINPAIGTGKFMITDDLRVNKVSFETAGLPILHKFGIVDGSAFEEKFINVGKKEVLELFKYSPLSGTPITDAFLKPEEIIRNSKRIKTEPLDMNPLPFDQTVLDSIKRFP</sequence>
<dbReference type="PANTHER" id="PTHR33103:SF27">
    <property type="entry name" value="OS04G0594700 PROTEIN"/>
    <property type="match status" value="1"/>
</dbReference>
<dbReference type="OrthoDB" id="1277335at2759"/>
<organism evidence="1 2">
    <name type="scientific">Thalictrum thalictroides</name>
    <name type="common">Rue-anemone</name>
    <name type="synonym">Anemone thalictroides</name>
    <dbReference type="NCBI Taxonomy" id="46969"/>
    <lineage>
        <taxon>Eukaryota</taxon>
        <taxon>Viridiplantae</taxon>
        <taxon>Streptophyta</taxon>
        <taxon>Embryophyta</taxon>
        <taxon>Tracheophyta</taxon>
        <taxon>Spermatophyta</taxon>
        <taxon>Magnoliopsida</taxon>
        <taxon>Ranunculales</taxon>
        <taxon>Ranunculaceae</taxon>
        <taxon>Thalictroideae</taxon>
        <taxon>Thalictrum</taxon>
    </lineage>
</organism>
<dbReference type="Proteomes" id="UP000554482">
    <property type="component" value="Unassembled WGS sequence"/>
</dbReference>